<evidence type="ECO:0000313" key="10">
    <source>
        <dbReference type="Proteomes" id="UP000244338"/>
    </source>
</evidence>
<evidence type="ECO:0000256" key="4">
    <source>
        <dbReference type="PIRSR" id="PIRSR000524-1"/>
    </source>
</evidence>
<evidence type="ECO:0000259" key="8">
    <source>
        <dbReference type="Pfam" id="PF00266"/>
    </source>
</evidence>
<dbReference type="PROSITE" id="PS00595">
    <property type="entry name" value="AA_TRANSFER_CLASS_5"/>
    <property type="match status" value="1"/>
</dbReference>
<evidence type="ECO:0000256" key="7">
    <source>
        <dbReference type="RuleBase" id="RU004504"/>
    </source>
</evidence>
<proteinExistence type="inferred from homology"/>
<organism evidence="9 10">
    <name type="scientific">Candidatus Carbonibacillus altaicus</name>
    <dbReference type="NCBI Taxonomy" id="2163959"/>
    <lineage>
        <taxon>Bacteria</taxon>
        <taxon>Bacillati</taxon>
        <taxon>Bacillota</taxon>
        <taxon>Bacilli</taxon>
        <taxon>Bacillales</taxon>
        <taxon>Candidatus Carbonibacillus</taxon>
    </lineage>
</organism>
<dbReference type="GO" id="GO:0004760">
    <property type="term" value="F:L-serine-pyruvate transaminase activity"/>
    <property type="evidence" value="ECO:0007669"/>
    <property type="project" value="TreeGrafter"/>
</dbReference>
<dbReference type="Proteomes" id="UP000244338">
    <property type="component" value="Unassembled WGS sequence"/>
</dbReference>
<dbReference type="Pfam" id="PF00266">
    <property type="entry name" value="Aminotran_5"/>
    <property type="match status" value="1"/>
</dbReference>
<evidence type="ECO:0000256" key="5">
    <source>
        <dbReference type="PIRSR" id="PIRSR000524-50"/>
    </source>
</evidence>
<gene>
    <name evidence="9" type="ORF">BSOLF_0279</name>
</gene>
<dbReference type="SUPFAM" id="SSF53383">
    <property type="entry name" value="PLP-dependent transferases"/>
    <property type="match status" value="1"/>
</dbReference>
<dbReference type="EMBL" id="PEBX01000030">
    <property type="protein sequence ID" value="PTQ56390.1"/>
    <property type="molecule type" value="Genomic_DNA"/>
</dbReference>
<dbReference type="InterPro" id="IPR015422">
    <property type="entry name" value="PyrdxlP-dep_Trfase_small"/>
</dbReference>
<evidence type="ECO:0000256" key="6">
    <source>
        <dbReference type="RuleBase" id="RU004075"/>
    </source>
</evidence>
<dbReference type="InterPro" id="IPR024169">
    <property type="entry name" value="SP_NH2Trfase/AEP_transaminase"/>
</dbReference>
<keyword evidence="9" id="KW-0808">Transferase</keyword>
<reference evidence="10" key="1">
    <citation type="journal article" date="2018" name="Sci. Rep.">
        <title>Lignite coal burning seam in the remote Altai Mountains harbors a hydrogen-driven thermophilic microbial community.</title>
        <authorList>
            <person name="Kadnikov V.V."/>
            <person name="Mardanov A.V."/>
            <person name="Ivasenko D.A."/>
            <person name="Antsiferov D.V."/>
            <person name="Beletsky A.V."/>
            <person name="Karnachuk O.V."/>
            <person name="Ravin N.V."/>
        </authorList>
    </citation>
    <scope>NUCLEOTIDE SEQUENCE [LARGE SCALE GENOMIC DNA]</scope>
</reference>
<evidence type="ECO:0000256" key="2">
    <source>
        <dbReference type="ARBA" id="ARBA00009236"/>
    </source>
</evidence>
<accession>A0A2R6Y143</accession>
<dbReference type="InterPro" id="IPR000192">
    <property type="entry name" value="Aminotrans_V_dom"/>
</dbReference>
<name>A0A2R6Y143_9BACL</name>
<evidence type="ECO:0000256" key="3">
    <source>
        <dbReference type="ARBA" id="ARBA00022898"/>
    </source>
</evidence>
<dbReference type="AlphaFoldDB" id="A0A2R6Y143"/>
<evidence type="ECO:0000256" key="1">
    <source>
        <dbReference type="ARBA" id="ARBA00001933"/>
    </source>
</evidence>
<keyword evidence="9" id="KW-0032">Aminotransferase</keyword>
<dbReference type="PANTHER" id="PTHR21152:SF40">
    <property type="entry name" value="ALANINE--GLYOXYLATE AMINOTRANSFERASE"/>
    <property type="match status" value="1"/>
</dbReference>
<protein>
    <submittedName>
        <fullName evidence="9">Serine--glyoxylate aminotransferase</fullName>
    </submittedName>
</protein>
<dbReference type="Gene3D" id="3.40.640.10">
    <property type="entry name" value="Type I PLP-dependent aspartate aminotransferase-like (Major domain)"/>
    <property type="match status" value="1"/>
</dbReference>
<dbReference type="PANTHER" id="PTHR21152">
    <property type="entry name" value="AMINOTRANSFERASE CLASS V"/>
    <property type="match status" value="1"/>
</dbReference>
<comment type="cofactor">
    <cofactor evidence="1 5 7">
        <name>pyridoxal 5'-phosphate</name>
        <dbReference type="ChEBI" id="CHEBI:597326"/>
    </cofactor>
</comment>
<evidence type="ECO:0000313" key="9">
    <source>
        <dbReference type="EMBL" id="PTQ56390.1"/>
    </source>
</evidence>
<keyword evidence="3 5" id="KW-0663">Pyridoxal phosphate</keyword>
<dbReference type="Gene3D" id="3.90.1150.10">
    <property type="entry name" value="Aspartate Aminotransferase, domain 1"/>
    <property type="match status" value="1"/>
</dbReference>
<dbReference type="PIRSF" id="PIRSF000524">
    <property type="entry name" value="SPT"/>
    <property type="match status" value="1"/>
</dbReference>
<dbReference type="GO" id="GO:0019265">
    <property type="term" value="P:glycine biosynthetic process, by transamination of glyoxylate"/>
    <property type="evidence" value="ECO:0007669"/>
    <property type="project" value="TreeGrafter"/>
</dbReference>
<feature type="modified residue" description="N6-(pyridoxal phosphate)lysine" evidence="5">
    <location>
        <position position="194"/>
    </location>
</feature>
<dbReference type="InterPro" id="IPR015421">
    <property type="entry name" value="PyrdxlP-dep_Trfase_major"/>
</dbReference>
<dbReference type="InterPro" id="IPR015424">
    <property type="entry name" value="PyrdxlP-dep_Trfase"/>
</dbReference>
<feature type="binding site" evidence="4">
    <location>
        <position position="340"/>
    </location>
    <ligand>
        <name>substrate</name>
    </ligand>
</feature>
<dbReference type="GO" id="GO:0008453">
    <property type="term" value="F:alanine-glyoxylate transaminase activity"/>
    <property type="evidence" value="ECO:0007669"/>
    <property type="project" value="TreeGrafter"/>
</dbReference>
<feature type="domain" description="Aminotransferase class V" evidence="8">
    <location>
        <begin position="50"/>
        <end position="331"/>
    </location>
</feature>
<sequence>MLKDQEFLRIPGPTPVPPSVFRASIEPMIGHRDPRMDELLASLVPRLKPLFGTEKGEIFILAGSGTLALETALVNLTRAEDKVLMLVTGAFGERFMKIAEAHGREVIVHHTPWGEAVQPEEVRTYLHDHPDLRAVIATHSETSTGVANPIADIARVVKEHSDAWLIVDAVSSLGGMPVDMDRLGIDAVATSSQKALMTPPGLALVSLGERAAEALETMDAPRFYTDLRRYRESFRSRTVPFTPAVSLLFALNQALHLIEEEGLEAVFARHRLLRDMTRKGVAAMGLPLFVNDDQVSSWTVTAVRPEPTVASAKQIRKTLHEQFGIVFAAGQGKIKDDIFRIGHMGYASPSDVLQYIAALESTLAIIQKKSPEGTGIRAAQEVYHAWHTA</sequence>
<dbReference type="InterPro" id="IPR020578">
    <property type="entry name" value="Aminotrans_V_PyrdxlP_BS"/>
</dbReference>
<comment type="similarity">
    <text evidence="2 6">Belongs to the class-V pyridoxal-phosphate-dependent aminotransferase family.</text>
</comment>
<comment type="caution">
    <text evidence="9">The sequence shown here is derived from an EMBL/GenBank/DDBJ whole genome shotgun (WGS) entry which is preliminary data.</text>
</comment>